<protein>
    <submittedName>
        <fullName evidence="1">Uncharacterized protein</fullName>
    </submittedName>
</protein>
<gene>
    <name evidence="1" type="ORF">SAMN04489842_4012</name>
</gene>
<dbReference type="Proteomes" id="UP000198848">
    <property type="component" value="Unassembled WGS sequence"/>
</dbReference>
<dbReference type="EMBL" id="FNLC01000007">
    <property type="protein sequence ID" value="SDR43824.1"/>
    <property type="molecule type" value="Genomic_DNA"/>
</dbReference>
<reference evidence="2" key="1">
    <citation type="submission" date="2016-10" db="EMBL/GenBank/DDBJ databases">
        <authorList>
            <person name="Varghese N."/>
            <person name="Submissions S."/>
        </authorList>
    </citation>
    <scope>NUCLEOTIDE SEQUENCE [LARGE SCALE GENOMIC DNA]</scope>
    <source>
        <strain evidence="2">DSM 24767</strain>
    </source>
</reference>
<dbReference type="AlphaFoldDB" id="A0A1H1J1G7"/>
<organism evidence="1 2">
    <name type="scientific">Natronobacterium texcoconense</name>
    <dbReference type="NCBI Taxonomy" id="1095778"/>
    <lineage>
        <taxon>Archaea</taxon>
        <taxon>Methanobacteriati</taxon>
        <taxon>Methanobacteriota</taxon>
        <taxon>Stenosarchaea group</taxon>
        <taxon>Halobacteria</taxon>
        <taxon>Halobacteriales</taxon>
        <taxon>Natrialbaceae</taxon>
        <taxon>Natronobacterium</taxon>
    </lineage>
</organism>
<evidence type="ECO:0000313" key="1">
    <source>
        <dbReference type="EMBL" id="SDR43824.1"/>
    </source>
</evidence>
<sequence>MVLETFIPDRIRNQYSEKTITAVGCVLAEIGRVDDSSQQITWMADGTRGGCA</sequence>
<accession>A0A1H1J1G7</accession>
<name>A0A1H1J1G7_NATTX</name>
<keyword evidence="2" id="KW-1185">Reference proteome</keyword>
<evidence type="ECO:0000313" key="2">
    <source>
        <dbReference type="Proteomes" id="UP000198848"/>
    </source>
</evidence>
<proteinExistence type="predicted"/>